<dbReference type="Pfam" id="PF01435">
    <property type="entry name" value="Peptidase_M48"/>
    <property type="match status" value="1"/>
</dbReference>
<evidence type="ECO:0000256" key="2">
    <source>
        <dbReference type="ARBA" id="ARBA00022723"/>
    </source>
</evidence>
<dbReference type="AlphaFoldDB" id="A0A239U0V6"/>
<keyword evidence="10" id="KW-1185">Reference proteome</keyword>
<dbReference type="eggNOG" id="COG4783">
    <property type="taxonomic scope" value="Bacteria"/>
</dbReference>
<dbReference type="CDD" id="cd07324">
    <property type="entry name" value="M48C_Oma1-like"/>
    <property type="match status" value="1"/>
</dbReference>
<dbReference type="PANTHER" id="PTHR22726">
    <property type="entry name" value="METALLOENDOPEPTIDASE OMA1"/>
    <property type="match status" value="1"/>
</dbReference>
<evidence type="ECO:0000256" key="7">
    <source>
        <dbReference type="SAM" id="SignalP"/>
    </source>
</evidence>
<dbReference type="Proteomes" id="UP000215383">
    <property type="component" value="Chromosome 1"/>
</dbReference>
<evidence type="ECO:0000313" key="10">
    <source>
        <dbReference type="Proteomes" id="UP000215383"/>
    </source>
</evidence>
<organism evidence="9 10">
    <name type="scientific">Megamonas hypermegale</name>
    <dbReference type="NCBI Taxonomy" id="158847"/>
    <lineage>
        <taxon>Bacteria</taxon>
        <taxon>Bacillati</taxon>
        <taxon>Bacillota</taxon>
        <taxon>Negativicutes</taxon>
        <taxon>Selenomonadales</taxon>
        <taxon>Selenomonadaceae</taxon>
        <taxon>Megamonas</taxon>
    </lineage>
</organism>
<dbReference type="Gene3D" id="3.30.2010.10">
    <property type="entry name" value="Metalloproteases ('zincins'), catalytic domain"/>
    <property type="match status" value="1"/>
</dbReference>
<proteinExistence type="inferred from homology"/>
<gene>
    <name evidence="9" type="primary">yggG</name>
    <name evidence="9" type="ORF">SAMEA4364220_01839</name>
</gene>
<keyword evidence="3 6" id="KW-0378">Hydrolase</keyword>
<keyword evidence="5 6" id="KW-0482">Metalloprotease</keyword>
<dbReference type="GO" id="GO:0046872">
    <property type="term" value="F:metal ion binding"/>
    <property type="evidence" value="ECO:0007669"/>
    <property type="project" value="UniProtKB-KW"/>
</dbReference>
<keyword evidence="4 6" id="KW-0862">Zinc</keyword>
<name>A0A239U0V6_9FIRM</name>
<evidence type="ECO:0000256" key="1">
    <source>
        <dbReference type="ARBA" id="ARBA00022670"/>
    </source>
</evidence>
<dbReference type="GeneID" id="78507827"/>
<evidence type="ECO:0000256" key="4">
    <source>
        <dbReference type="ARBA" id="ARBA00022833"/>
    </source>
</evidence>
<comment type="cofactor">
    <cofactor evidence="6">
        <name>Zn(2+)</name>
        <dbReference type="ChEBI" id="CHEBI:29105"/>
    </cofactor>
    <text evidence="6">Binds 1 zinc ion per subunit.</text>
</comment>
<dbReference type="InterPro" id="IPR051156">
    <property type="entry name" value="Mito/Outer_Membr_Metalloprot"/>
</dbReference>
<dbReference type="EMBL" id="LT906446">
    <property type="protein sequence ID" value="SNV03667.1"/>
    <property type="molecule type" value="Genomic_DNA"/>
</dbReference>
<sequence>MFNKKKWLSMSIALSLGLTISYSAVPPQPVQAFNWGRAIGATAVTVAQQQQLEKQINYLDTDGRYEHFNQMKAELGENHNYEYNAILDDIMNRLTYVISLDDPSIKDKPYNYFINNDETYNAFCTVGHNLTVNTGMFKLLNNNQDELAIVVAHELAHGQEEHVQSSAKKSFSINLLANLYASQNPDIISIIGANVLANNMKANGISKKQEQSADDIAFDYTVKAGYNIGAGAATWQRFIDKMGESKKNFVGELFSPSDHPSHQSRRENYSEKLTEYSNDKVKVDAKTGMITVNRHDFIIPVEANDMSCQERAYLIAGNLAAVYHNHPKNPPKAYLNGNTIYMGNQAIMVVEYGENGNDIVNNLNSIR</sequence>
<comment type="similarity">
    <text evidence="6">Belongs to the peptidase M48 family.</text>
</comment>
<dbReference type="RefSeq" id="WP_027890685.1">
    <property type="nucleotide sequence ID" value="NZ_LT906446.1"/>
</dbReference>
<keyword evidence="2" id="KW-0479">Metal-binding</keyword>
<feature type="signal peptide" evidence="7">
    <location>
        <begin position="1"/>
        <end position="23"/>
    </location>
</feature>
<evidence type="ECO:0000313" key="9">
    <source>
        <dbReference type="EMBL" id="SNV03667.1"/>
    </source>
</evidence>
<dbReference type="GO" id="GO:0004222">
    <property type="term" value="F:metalloendopeptidase activity"/>
    <property type="evidence" value="ECO:0007669"/>
    <property type="project" value="InterPro"/>
</dbReference>
<dbReference type="GO" id="GO:0051603">
    <property type="term" value="P:proteolysis involved in protein catabolic process"/>
    <property type="evidence" value="ECO:0007669"/>
    <property type="project" value="TreeGrafter"/>
</dbReference>
<dbReference type="OrthoDB" id="1624239at2"/>
<dbReference type="PANTHER" id="PTHR22726:SF1">
    <property type="entry name" value="METALLOENDOPEPTIDASE OMA1, MITOCHONDRIAL"/>
    <property type="match status" value="1"/>
</dbReference>
<dbReference type="InterPro" id="IPR001915">
    <property type="entry name" value="Peptidase_M48"/>
</dbReference>
<evidence type="ECO:0000259" key="8">
    <source>
        <dbReference type="Pfam" id="PF01435"/>
    </source>
</evidence>
<evidence type="ECO:0000256" key="5">
    <source>
        <dbReference type="ARBA" id="ARBA00023049"/>
    </source>
</evidence>
<protein>
    <submittedName>
        <fullName evidence="9">Uncharacterized metalloprotease yggG</fullName>
        <ecNumber evidence="9">3.4.24.-</ecNumber>
    </submittedName>
</protein>
<feature type="chain" id="PRO_5039309123" evidence="7">
    <location>
        <begin position="24"/>
        <end position="367"/>
    </location>
</feature>
<dbReference type="EC" id="3.4.24.-" evidence="9"/>
<accession>A0A239U0V6</accession>
<reference evidence="9 10" key="1">
    <citation type="submission" date="2017-06" db="EMBL/GenBank/DDBJ databases">
        <authorList>
            <consortium name="Pathogen Informatics"/>
        </authorList>
    </citation>
    <scope>NUCLEOTIDE SEQUENCE [LARGE SCALE GENOMIC DNA]</scope>
    <source>
        <strain evidence="9 10">NCTC10570</strain>
    </source>
</reference>
<dbReference type="GO" id="GO:0016020">
    <property type="term" value="C:membrane"/>
    <property type="evidence" value="ECO:0007669"/>
    <property type="project" value="TreeGrafter"/>
</dbReference>
<keyword evidence="7" id="KW-0732">Signal</keyword>
<evidence type="ECO:0000256" key="3">
    <source>
        <dbReference type="ARBA" id="ARBA00022801"/>
    </source>
</evidence>
<feature type="domain" description="Peptidase M48" evidence="8">
    <location>
        <begin position="104"/>
        <end position="267"/>
    </location>
</feature>
<evidence type="ECO:0000256" key="6">
    <source>
        <dbReference type="RuleBase" id="RU003983"/>
    </source>
</evidence>
<keyword evidence="1 6" id="KW-0645">Protease</keyword>